<feature type="transmembrane region" description="Helical" evidence="1">
    <location>
        <begin position="6"/>
        <end position="24"/>
    </location>
</feature>
<keyword evidence="1" id="KW-0812">Transmembrane</keyword>
<gene>
    <name evidence="3" type="ORF">GJU40_15795</name>
</gene>
<reference evidence="3 4" key="1">
    <citation type="submission" date="2019-11" db="EMBL/GenBank/DDBJ databases">
        <title>Bacillus lacus genome.</title>
        <authorList>
            <person name="Allen C.J."/>
            <person name="Newman J.D."/>
        </authorList>
    </citation>
    <scope>NUCLEOTIDE SEQUENCE [LARGE SCALE GENOMIC DNA]</scope>
    <source>
        <strain evidence="3 4">KCTC 33946</strain>
    </source>
</reference>
<keyword evidence="1" id="KW-1133">Transmembrane helix</keyword>
<dbReference type="AlphaFoldDB" id="A0A7X2J199"/>
<dbReference type="OrthoDB" id="2989943at2"/>
<dbReference type="RefSeq" id="WP_154309071.1">
    <property type="nucleotide sequence ID" value="NZ_WKKI01000039.1"/>
</dbReference>
<feature type="domain" description="DUF3899" evidence="2">
    <location>
        <begin position="32"/>
        <end position="111"/>
    </location>
</feature>
<sequence>MKQTFILTGVSLAFTVVISLITYSEITLLSFINISFLISGALLLSGLLILVTQGGFFDAITHSFRSVFHTNSAVDKDDMERIRPLSELVSLEVSPIFLSGLLLAVLMLAGLFMYYQ</sequence>
<keyword evidence="1" id="KW-0472">Membrane</keyword>
<dbReference type="Proteomes" id="UP000448867">
    <property type="component" value="Unassembled WGS sequence"/>
</dbReference>
<evidence type="ECO:0000313" key="4">
    <source>
        <dbReference type="Proteomes" id="UP000448867"/>
    </source>
</evidence>
<proteinExistence type="predicted"/>
<evidence type="ECO:0000259" key="2">
    <source>
        <dbReference type="Pfam" id="PF13038"/>
    </source>
</evidence>
<accession>A0A7X2J199</accession>
<dbReference type="InterPro" id="IPR025007">
    <property type="entry name" value="DUF3899"/>
</dbReference>
<evidence type="ECO:0000313" key="3">
    <source>
        <dbReference type="EMBL" id="MRX73608.1"/>
    </source>
</evidence>
<protein>
    <submittedName>
        <fullName evidence="3">DUF3899 domain-containing protein</fullName>
    </submittedName>
</protein>
<dbReference type="EMBL" id="WKKI01000039">
    <property type="protein sequence ID" value="MRX73608.1"/>
    <property type="molecule type" value="Genomic_DNA"/>
</dbReference>
<evidence type="ECO:0000256" key="1">
    <source>
        <dbReference type="SAM" id="Phobius"/>
    </source>
</evidence>
<organism evidence="3 4">
    <name type="scientific">Metabacillus lacus</name>
    <dbReference type="NCBI Taxonomy" id="1983721"/>
    <lineage>
        <taxon>Bacteria</taxon>
        <taxon>Bacillati</taxon>
        <taxon>Bacillota</taxon>
        <taxon>Bacilli</taxon>
        <taxon>Bacillales</taxon>
        <taxon>Bacillaceae</taxon>
        <taxon>Metabacillus</taxon>
    </lineage>
</organism>
<feature type="transmembrane region" description="Helical" evidence="1">
    <location>
        <begin position="96"/>
        <end position="115"/>
    </location>
</feature>
<keyword evidence="4" id="KW-1185">Reference proteome</keyword>
<comment type="caution">
    <text evidence="3">The sequence shown here is derived from an EMBL/GenBank/DDBJ whole genome shotgun (WGS) entry which is preliminary data.</text>
</comment>
<name>A0A7X2J199_9BACI</name>
<dbReference type="Pfam" id="PF13038">
    <property type="entry name" value="DUF3899"/>
    <property type="match status" value="1"/>
</dbReference>
<feature type="transmembrane region" description="Helical" evidence="1">
    <location>
        <begin position="31"/>
        <end position="51"/>
    </location>
</feature>